<gene>
    <name evidence="4" type="ORF">R3P82_08575</name>
</gene>
<feature type="signal peptide" evidence="2">
    <location>
        <begin position="1"/>
        <end position="24"/>
    </location>
</feature>
<dbReference type="RefSeq" id="WP_317469711.1">
    <property type="nucleotide sequence ID" value="NZ_JAWLKJ010000002.1"/>
</dbReference>
<dbReference type="PROSITE" id="PS51257">
    <property type="entry name" value="PROKAR_LIPOPROTEIN"/>
    <property type="match status" value="1"/>
</dbReference>
<feature type="chain" id="PRO_5042107482" evidence="2">
    <location>
        <begin position="25"/>
        <end position="320"/>
    </location>
</feature>
<proteinExistence type="inferred from homology"/>
<keyword evidence="2" id="KW-0732">Signal</keyword>
<dbReference type="Pfam" id="PF09084">
    <property type="entry name" value="NMT1"/>
    <property type="match status" value="1"/>
</dbReference>
<accession>A0AAE4QZ56</accession>
<dbReference type="InterPro" id="IPR001638">
    <property type="entry name" value="Solute-binding_3/MltF_N"/>
</dbReference>
<dbReference type="PANTHER" id="PTHR30024">
    <property type="entry name" value="ALIPHATIC SULFONATES-BINDING PROTEIN-RELATED"/>
    <property type="match status" value="1"/>
</dbReference>
<sequence>MTTSFHRGLLAAVAATAIAVSATACTDSDSDPASDTLTVGFVVDPSWAQIPVAADTGLFDDQDLEVEVINFSSGVEALQAVAAGQIDITTAADVPTSAALVRNPALRVVGDGSRWEGSKIVARQDTGINTIADLAGKSVGTPLGTSAAYYISNALATENIEAELVQVAPSAIVTAISQSNVEAVAIFQPYQAQAIEALGPDAVELTGGTYSQHSLYLSTESAISTKAEALQKFFSAIDEAGTSLANKDEDAVNAVAMATQLDANLVRTILEEFDFTLQLTPDLATKLDELAEWAQSEGNIESGALLPDYATFLDTQFVSS</sequence>
<evidence type="ECO:0000259" key="3">
    <source>
        <dbReference type="SMART" id="SM00062"/>
    </source>
</evidence>
<evidence type="ECO:0000256" key="1">
    <source>
        <dbReference type="ARBA" id="ARBA00010742"/>
    </source>
</evidence>
<evidence type="ECO:0000256" key="2">
    <source>
        <dbReference type="SAM" id="SignalP"/>
    </source>
</evidence>
<evidence type="ECO:0000313" key="4">
    <source>
        <dbReference type="EMBL" id="MDV6299168.1"/>
    </source>
</evidence>
<dbReference type="SMART" id="SM00062">
    <property type="entry name" value="PBPb"/>
    <property type="match status" value="1"/>
</dbReference>
<comment type="similarity">
    <text evidence="1">Belongs to the bacterial solute-binding protein SsuA/TauA family.</text>
</comment>
<comment type="caution">
    <text evidence="4">The sequence shown here is derived from an EMBL/GenBank/DDBJ whole genome shotgun (WGS) entry which is preliminary data.</text>
</comment>
<dbReference type="SUPFAM" id="SSF53850">
    <property type="entry name" value="Periplasmic binding protein-like II"/>
    <property type="match status" value="1"/>
</dbReference>
<feature type="domain" description="Solute-binding protein family 3/N-terminal" evidence="3">
    <location>
        <begin position="36"/>
        <end position="250"/>
    </location>
</feature>
<reference evidence="4" key="1">
    <citation type="submission" date="2023-10" db="EMBL/GenBank/DDBJ databases">
        <title>Development of a sustainable strategy for remediation of hydrocarbon-contaminated territories based on the waste exchange concept.</title>
        <authorList>
            <person name="Krivoruchko A."/>
        </authorList>
    </citation>
    <scope>NUCLEOTIDE SEQUENCE</scope>
    <source>
        <strain evidence="4">IEGM 1175</strain>
    </source>
</reference>
<protein>
    <submittedName>
        <fullName evidence="4">ABC transporter substrate-binding protein</fullName>
    </submittedName>
</protein>
<dbReference type="Proteomes" id="UP001185873">
    <property type="component" value="Unassembled WGS sequence"/>
</dbReference>
<organism evidence="4 5">
    <name type="scientific">Dietzia maris</name>
    <dbReference type="NCBI Taxonomy" id="37915"/>
    <lineage>
        <taxon>Bacteria</taxon>
        <taxon>Bacillati</taxon>
        <taxon>Actinomycetota</taxon>
        <taxon>Actinomycetes</taxon>
        <taxon>Mycobacteriales</taxon>
        <taxon>Dietziaceae</taxon>
        <taxon>Dietzia</taxon>
    </lineage>
</organism>
<name>A0AAE4QZ56_9ACTN</name>
<dbReference type="EMBL" id="JAWLKJ010000002">
    <property type="protein sequence ID" value="MDV6299168.1"/>
    <property type="molecule type" value="Genomic_DNA"/>
</dbReference>
<evidence type="ECO:0000313" key="5">
    <source>
        <dbReference type="Proteomes" id="UP001185873"/>
    </source>
</evidence>
<dbReference type="InterPro" id="IPR015168">
    <property type="entry name" value="SsuA/THI5"/>
</dbReference>
<dbReference type="AlphaFoldDB" id="A0AAE4QZ56"/>
<dbReference type="Gene3D" id="3.40.190.10">
    <property type="entry name" value="Periplasmic binding protein-like II"/>
    <property type="match status" value="2"/>
</dbReference>